<dbReference type="EMBL" id="MN739236">
    <property type="protein sequence ID" value="QHS94952.1"/>
    <property type="molecule type" value="Genomic_DNA"/>
</dbReference>
<accession>A0A6C0BSJ3</accession>
<name>A0A6C0BSJ3_9ZZZZ</name>
<protein>
    <submittedName>
        <fullName evidence="1">Uncharacterized protein</fullName>
    </submittedName>
</protein>
<sequence>MGNHAPIICHAIGKKQFEKCVCDCKDICKKTPGTTNNRNKFNYVDNFDYEIELSKLLKKARNDR</sequence>
<evidence type="ECO:0000313" key="1">
    <source>
        <dbReference type="EMBL" id="QHS94952.1"/>
    </source>
</evidence>
<dbReference type="AlphaFoldDB" id="A0A6C0BSJ3"/>
<organism evidence="1">
    <name type="scientific">viral metagenome</name>
    <dbReference type="NCBI Taxonomy" id="1070528"/>
    <lineage>
        <taxon>unclassified sequences</taxon>
        <taxon>metagenomes</taxon>
        <taxon>organismal metagenomes</taxon>
    </lineage>
</organism>
<reference evidence="1" key="1">
    <citation type="journal article" date="2020" name="Nature">
        <title>Giant virus diversity and host interactions through global metagenomics.</title>
        <authorList>
            <person name="Schulz F."/>
            <person name="Roux S."/>
            <person name="Paez-Espino D."/>
            <person name="Jungbluth S."/>
            <person name="Walsh D.A."/>
            <person name="Denef V.J."/>
            <person name="McMahon K.D."/>
            <person name="Konstantinidis K.T."/>
            <person name="Eloe-Fadrosh E.A."/>
            <person name="Kyrpides N.C."/>
            <person name="Woyke T."/>
        </authorList>
    </citation>
    <scope>NUCLEOTIDE SEQUENCE</scope>
    <source>
        <strain evidence="1">GVMAG-M-3300018428-16</strain>
    </source>
</reference>
<proteinExistence type="predicted"/>